<name>A0ABR2SR11_9ROSI</name>
<dbReference type="EMBL" id="JBBPBN010000012">
    <property type="protein sequence ID" value="KAK9027587.1"/>
    <property type="molecule type" value="Genomic_DNA"/>
</dbReference>
<accession>A0ABR2SR11</accession>
<proteinExistence type="predicted"/>
<evidence type="ECO:0000313" key="2">
    <source>
        <dbReference type="Proteomes" id="UP001396334"/>
    </source>
</evidence>
<protein>
    <recommendedName>
        <fullName evidence="3">Zinc knuckle CX2CX4HX4C domain-containing protein</fullName>
    </recommendedName>
</protein>
<evidence type="ECO:0008006" key="3">
    <source>
        <dbReference type="Google" id="ProtNLM"/>
    </source>
</evidence>
<dbReference type="Proteomes" id="UP001396334">
    <property type="component" value="Unassembled WGS sequence"/>
</dbReference>
<organism evidence="1 2">
    <name type="scientific">Hibiscus sabdariffa</name>
    <name type="common">roselle</name>
    <dbReference type="NCBI Taxonomy" id="183260"/>
    <lineage>
        <taxon>Eukaryota</taxon>
        <taxon>Viridiplantae</taxon>
        <taxon>Streptophyta</taxon>
        <taxon>Embryophyta</taxon>
        <taxon>Tracheophyta</taxon>
        <taxon>Spermatophyta</taxon>
        <taxon>Magnoliopsida</taxon>
        <taxon>eudicotyledons</taxon>
        <taxon>Gunneridae</taxon>
        <taxon>Pentapetalae</taxon>
        <taxon>rosids</taxon>
        <taxon>malvids</taxon>
        <taxon>Malvales</taxon>
        <taxon>Malvaceae</taxon>
        <taxon>Malvoideae</taxon>
        <taxon>Hibiscus</taxon>
    </lineage>
</organism>
<comment type="caution">
    <text evidence="1">The sequence shown here is derived from an EMBL/GenBank/DDBJ whole genome shotgun (WGS) entry which is preliminary data.</text>
</comment>
<evidence type="ECO:0000313" key="1">
    <source>
        <dbReference type="EMBL" id="KAK9027587.1"/>
    </source>
</evidence>
<sequence>MVNPECKEGRLRGAAGAPDLGKSPSLEGSSDVGVVLGEVVVAQGVVNHVQSDWTSIFPDQSVAFYPLCKRTGSCWFNLPVSVELDWGPPRCSKCVLFGHSDDKCKRGVLSQAEPEVGFNKDVVPSQQAVAEECLVTVDVAASSAVCGDSDIRENAEAIGVDSNKLGNCDVPIVFTSHEPDILSQMNGDTIVDGSRVVVSVPSANMFDALCEAVEQDVVARPVRAAAGGVANLMKKFKPKEKGEEESEG</sequence>
<reference evidence="1 2" key="1">
    <citation type="journal article" date="2024" name="G3 (Bethesda)">
        <title>Genome assembly of Hibiscus sabdariffa L. provides insights into metabolisms of medicinal natural products.</title>
        <authorList>
            <person name="Kim T."/>
        </authorList>
    </citation>
    <scope>NUCLEOTIDE SEQUENCE [LARGE SCALE GENOMIC DNA]</scope>
    <source>
        <strain evidence="1">TK-2024</strain>
        <tissue evidence="1">Old leaves</tissue>
    </source>
</reference>
<gene>
    <name evidence="1" type="ORF">V6N11_067415</name>
</gene>
<keyword evidence="2" id="KW-1185">Reference proteome</keyword>